<dbReference type="AlphaFoldDB" id="J3MY86"/>
<organism evidence="1">
    <name type="scientific">Oryza brachyantha</name>
    <name type="common">malo sina</name>
    <dbReference type="NCBI Taxonomy" id="4533"/>
    <lineage>
        <taxon>Eukaryota</taxon>
        <taxon>Viridiplantae</taxon>
        <taxon>Streptophyta</taxon>
        <taxon>Embryophyta</taxon>
        <taxon>Tracheophyta</taxon>
        <taxon>Spermatophyta</taxon>
        <taxon>Magnoliopsida</taxon>
        <taxon>Liliopsida</taxon>
        <taxon>Poales</taxon>
        <taxon>Poaceae</taxon>
        <taxon>BOP clade</taxon>
        <taxon>Oryzoideae</taxon>
        <taxon>Oryzeae</taxon>
        <taxon>Oryzinae</taxon>
        <taxon>Oryza</taxon>
    </lineage>
</organism>
<accession>J3MY86</accession>
<dbReference type="Gramene" id="OB09G19650.1">
    <property type="protein sequence ID" value="OB09G19650.1"/>
    <property type="gene ID" value="OB09G19650"/>
</dbReference>
<sequence length="50" mass="5664">QKFVCLSVWMIHLLPYKQTNKEGTMWLQAGIAASWGWSVTSLSAPNDLRV</sequence>
<protein>
    <submittedName>
        <fullName evidence="1">Uncharacterized protein</fullName>
    </submittedName>
</protein>
<reference evidence="1" key="1">
    <citation type="journal article" date="2013" name="Nat. Commun.">
        <title>Whole-genome sequencing of Oryza brachyantha reveals mechanisms underlying Oryza genome evolution.</title>
        <authorList>
            <person name="Chen J."/>
            <person name="Huang Q."/>
            <person name="Gao D."/>
            <person name="Wang J."/>
            <person name="Lang Y."/>
            <person name="Liu T."/>
            <person name="Li B."/>
            <person name="Bai Z."/>
            <person name="Luis Goicoechea J."/>
            <person name="Liang C."/>
            <person name="Chen C."/>
            <person name="Zhang W."/>
            <person name="Sun S."/>
            <person name="Liao Y."/>
            <person name="Zhang X."/>
            <person name="Yang L."/>
            <person name="Song C."/>
            <person name="Wang M."/>
            <person name="Shi J."/>
            <person name="Liu G."/>
            <person name="Liu J."/>
            <person name="Zhou H."/>
            <person name="Zhou W."/>
            <person name="Yu Q."/>
            <person name="An N."/>
            <person name="Chen Y."/>
            <person name="Cai Q."/>
            <person name="Wang B."/>
            <person name="Liu B."/>
            <person name="Min J."/>
            <person name="Huang Y."/>
            <person name="Wu H."/>
            <person name="Li Z."/>
            <person name="Zhang Y."/>
            <person name="Yin Y."/>
            <person name="Song W."/>
            <person name="Jiang J."/>
            <person name="Jackson S.A."/>
            <person name="Wing R.A."/>
            <person name="Wang J."/>
            <person name="Chen M."/>
        </authorList>
    </citation>
    <scope>NUCLEOTIDE SEQUENCE [LARGE SCALE GENOMIC DNA]</scope>
    <source>
        <strain evidence="1">cv. IRGC 101232</strain>
    </source>
</reference>
<dbReference type="HOGENOM" id="CLU_202105_0_0_1"/>
<dbReference type="EnsemblPlants" id="OB09G19650.1">
    <property type="protein sequence ID" value="OB09G19650.1"/>
    <property type="gene ID" value="OB09G19650"/>
</dbReference>
<evidence type="ECO:0000313" key="1">
    <source>
        <dbReference type="EnsemblPlants" id="OB09G19650.1"/>
    </source>
</evidence>
<name>J3MY86_ORYBR</name>
<proteinExistence type="predicted"/>
<reference evidence="1" key="2">
    <citation type="submission" date="2013-04" db="UniProtKB">
        <authorList>
            <consortium name="EnsemblPlants"/>
        </authorList>
    </citation>
    <scope>IDENTIFICATION</scope>
</reference>
<dbReference type="Proteomes" id="UP000006038">
    <property type="component" value="Chromosome 9"/>
</dbReference>
<evidence type="ECO:0000313" key="2">
    <source>
        <dbReference type="Proteomes" id="UP000006038"/>
    </source>
</evidence>
<keyword evidence="2" id="KW-1185">Reference proteome</keyword>